<organism evidence="2 3">
    <name type="scientific">Leuconostoc aquikimchii</name>
    <dbReference type="NCBI Taxonomy" id="3236804"/>
    <lineage>
        <taxon>Bacteria</taxon>
        <taxon>Bacillati</taxon>
        <taxon>Bacillota</taxon>
        <taxon>Bacilli</taxon>
        <taxon>Lactobacillales</taxon>
        <taxon>Lactobacillaceae</taxon>
        <taxon>Leuconostoc</taxon>
    </lineage>
</organism>
<comment type="caution">
    <text evidence="2">The sequence shown here is derived from an EMBL/GenBank/DDBJ whole genome shotgun (WGS) entry which is preliminary data.</text>
</comment>
<gene>
    <name evidence="2" type="ORF">AB3K24_05885</name>
</gene>
<name>A0ABV3S4W2_9LACO</name>
<dbReference type="PROSITE" id="PS51750">
    <property type="entry name" value="BRO_N"/>
    <property type="match status" value="1"/>
</dbReference>
<dbReference type="SMART" id="SM01040">
    <property type="entry name" value="Bro-N"/>
    <property type="match status" value="1"/>
</dbReference>
<evidence type="ECO:0000313" key="3">
    <source>
        <dbReference type="Proteomes" id="UP001556617"/>
    </source>
</evidence>
<dbReference type="PANTHER" id="PTHR36180:SF2">
    <property type="entry name" value="BRO FAMILY PROTEIN"/>
    <property type="match status" value="1"/>
</dbReference>
<accession>A0ABV3S4W2</accession>
<sequence length="181" mass="20853">MNNQNVWTFEPSTNKRYPVRTLIESGELWLNAKDVTGALNYYNTAQALDMHVESRNINTFTFLSVKNTGRNQFKRDMLAVNEAGLYELIIGSHKPNARLFKNWVTSEVLPAIMRTGQYETSKSNVQDLLNNAFSANDETASIMKYQAKTFKRSPNNEQPSLSEQLKQFEEFKAFQQINGWQ</sequence>
<dbReference type="RefSeq" id="WP_367974277.1">
    <property type="nucleotide sequence ID" value="NZ_JBFPEQ010000001.1"/>
</dbReference>
<keyword evidence="3" id="KW-1185">Reference proteome</keyword>
<evidence type="ECO:0000313" key="2">
    <source>
        <dbReference type="EMBL" id="MEX0380879.1"/>
    </source>
</evidence>
<reference evidence="2 3" key="1">
    <citation type="submission" date="2024-07" db="EMBL/GenBank/DDBJ databases">
        <authorList>
            <person name="Yun M."/>
        </authorList>
    </citation>
    <scope>NUCLEOTIDE SEQUENCE [LARGE SCALE GENOMIC DNA]</scope>
    <source>
        <strain evidence="2 3">MS01</strain>
    </source>
</reference>
<evidence type="ECO:0000259" key="1">
    <source>
        <dbReference type="PROSITE" id="PS51750"/>
    </source>
</evidence>
<feature type="domain" description="Bro-N" evidence="1">
    <location>
        <begin position="1"/>
        <end position="116"/>
    </location>
</feature>
<protein>
    <submittedName>
        <fullName evidence="2">Bro-N domain-containing protein</fullName>
    </submittedName>
</protein>
<dbReference type="InterPro" id="IPR003497">
    <property type="entry name" value="BRO_N_domain"/>
</dbReference>
<dbReference type="Proteomes" id="UP001556617">
    <property type="component" value="Unassembled WGS sequence"/>
</dbReference>
<dbReference type="Pfam" id="PF02498">
    <property type="entry name" value="Bro-N"/>
    <property type="match status" value="1"/>
</dbReference>
<dbReference type="PANTHER" id="PTHR36180">
    <property type="entry name" value="DNA-BINDING PROTEIN-RELATED-RELATED"/>
    <property type="match status" value="1"/>
</dbReference>
<proteinExistence type="predicted"/>
<dbReference type="EMBL" id="JBFPER010000001">
    <property type="protein sequence ID" value="MEX0380879.1"/>
    <property type="molecule type" value="Genomic_DNA"/>
</dbReference>